<dbReference type="Proteomes" id="UP000217736">
    <property type="component" value="Chromosome"/>
</dbReference>
<sequence>MFGPHARAMPIETGDQATPCRGEQVAVSASPTQAAVGHRAVTLTFSLAGGADPCTLAGYPVVQSGAGGPDIQAKPSLRGYLGGLPNGVESPPVVTLSISSQGQAVVEGMATDAGGNPCPTYTELRVNPPDTNVVLTVPADIDACTLQVHPITVVQ</sequence>
<evidence type="ECO:0000313" key="1">
    <source>
        <dbReference type="EMBL" id="BAX94767.1"/>
    </source>
</evidence>
<dbReference type="KEGG" id="mshg:MSG_04654"/>
<accession>A0A1Z4EP41</accession>
<dbReference type="Pfam" id="PF14016">
    <property type="entry name" value="DUF4232"/>
    <property type="match status" value="1"/>
</dbReference>
<protein>
    <submittedName>
        <fullName evidence="1">Uncharacterized protein</fullName>
    </submittedName>
</protein>
<keyword evidence="2" id="KW-1185">Reference proteome</keyword>
<proteinExistence type="predicted"/>
<dbReference type="EMBL" id="AP018164">
    <property type="protein sequence ID" value="BAX94767.1"/>
    <property type="molecule type" value="Genomic_DNA"/>
</dbReference>
<name>A0A1Z4EP41_9MYCO</name>
<gene>
    <name evidence="1" type="ORF">MSG_04654</name>
</gene>
<dbReference type="AlphaFoldDB" id="A0A1Z4EP41"/>
<reference evidence="2" key="1">
    <citation type="submission" date="2017-06" db="EMBL/GenBank/DDBJ databases">
        <title>Complete Genome Sequence of Mycobacterium shigaense.</title>
        <authorList>
            <person name="Fukano H."/>
            <person name="Yoshida M."/>
            <person name="Kazumi Y."/>
            <person name="Ogura Y."/>
            <person name="Mitarai S."/>
            <person name="Hayashi T."/>
            <person name="Hoshino Y."/>
        </authorList>
    </citation>
    <scope>NUCLEOTIDE SEQUENCE [LARGE SCALE GENOMIC DNA]</scope>
    <source>
        <strain evidence="2">UN-152</strain>
    </source>
</reference>
<dbReference type="InterPro" id="IPR025326">
    <property type="entry name" value="DUF4232"/>
</dbReference>
<organism evidence="1 2">
    <name type="scientific">Mycobacterium shigaense</name>
    <dbReference type="NCBI Taxonomy" id="722731"/>
    <lineage>
        <taxon>Bacteria</taxon>
        <taxon>Bacillati</taxon>
        <taxon>Actinomycetota</taxon>
        <taxon>Actinomycetes</taxon>
        <taxon>Mycobacteriales</taxon>
        <taxon>Mycobacteriaceae</taxon>
        <taxon>Mycobacterium</taxon>
        <taxon>Mycobacterium simiae complex</taxon>
    </lineage>
</organism>
<evidence type="ECO:0000313" key="2">
    <source>
        <dbReference type="Proteomes" id="UP000217736"/>
    </source>
</evidence>